<reference evidence="1" key="1">
    <citation type="journal article" date="2020" name="Nature">
        <title>Giant virus diversity and host interactions through global metagenomics.</title>
        <authorList>
            <person name="Schulz F."/>
            <person name="Roux S."/>
            <person name="Paez-Espino D."/>
            <person name="Jungbluth S."/>
            <person name="Walsh D.A."/>
            <person name="Denef V.J."/>
            <person name="McMahon K.D."/>
            <person name="Konstantinidis K.T."/>
            <person name="Eloe-Fadrosh E.A."/>
            <person name="Kyrpides N.C."/>
            <person name="Woyke T."/>
        </authorList>
    </citation>
    <scope>NUCLEOTIDE SEQUENCE</scope>
    <source>
        <strain evidence="1">GVMAG-M-3300024510-1</strain>
    </source>
</reference>
<sequence>MRHIIEKKTLLLCKLMDIKYNVTFVPHVEKIVTDGRRNINLPCLTEIRTTAPVSIDD</sequence>
<proteinExistence type="predicted"/>
<accession>A0A6C0J0D5</accession>
<protein>
    <submittedName>
        <fullName evidence="1">Uncharacterized protein</fullName>
    </submittedName>
</protein>
<organism evidence="1">
    <name type="scientific">viral metagenome</name>
    <dbReference type="NCBI Taxonomy" id="1070528"/>
    <lineage>
        <taxon>unclassified sequences</taxon>
        <taxon>metagenomes</taxon>
        <taxon>organismal metagenomes</taxon>
    </lineage>
</organism>
<dbReference type="AlphaFoldDB" id="A0A6C0J0D5"/>
<dbReference type="EMBL" id="MN740272">
    <property type="protein sequence ID" value="QHT97103.1"/>
    <property type="molecule type" value="Genomic_DNA"/>
</dbReference>
<evidence type="ECO:0000313" key="1">
    <source>
        <dbReference type="EMBL" id="QHT97103.1"/>
    </source>
</evidence>
<name>A0A6C0J0D5_9ZZZZ</name>